<evidence type="ECO:0000313" key="2">
    <source>
        <dbReference type="Proteomes" id="UP000823561"/>
    </source>
</evidence>
<evidence type="ECO:0000313" key="1">
    <source>
        <dbReference type="EMBL" id="KAG5283038.1"/>
    </source>
</evidence>
<dbReference type="EMBL" id="JADWDJ010000003">
    <property type="protein sequence ID" value="KAG5283038.1"/>
    <property type="molecule type" value="Genomic_DNA"/>
</dbReference>
<proteinExistence type="predicted"/>
<protein>
    <submittedName>
        <fullName evidence="1">Uncharacterized protein</fullName>
    </submittedName>
</protein>
<name>A0AAV6H6X4_9TELE</name>
<dbReference type="Proteomes" id="UP000823561">
    <property type="component" value="Chromosome 3"/>
</dbReference>
<accession>A0AAV6H6X4</accession>
<comment type="caution">
    <text evidence="1">The sequence shown here is derived from an EMBL/GenBank/DDBJ whole genome shotgun (WGS) entry which is preliminary data.</text>
</comment>
<reference evidence="1" key="1">
    <citation type="submission" date="2020-10" db="EMBL/GenBank/DDBJ databases">
        <title>Chromosome-scale genome assembly of the Allis shad, Alosa alosa.</title>
        <authorList>
            <person name="Margot Z."/>
            <person name="Christophe K."/>
            <person name="Cabau C."/>
            <person name="Louis A."/>
            <person name="Berthelot C."/>
            <person name="Parey E."/>
            <person name="Roest Crollius H."/>
            <person name="Montfort J."/>
            <person name="Robinson-Rechavi M."/>
            <person name="Bucao C."/>
            <person name="Bouchez O."/>
            <person name="Gislard M."/>
            <person name="Lluch J."/>
            <person name="Milhes M."/>
            <person name="Lampietro C."/>
            <person name="Lopez Roques C."/>
            <person name="Donnadieu C."/>
            <person name="Braasch I."/>
            <person name="Desvignes T."/>
            <person name="Postlethwait J."/>
            <person name="Bobe J."/>
            <person name="Guiguen Y."/>
        </authorList>
    </citation>
    <scope>NUCLEOTIDE SEQUENCE</scope>
    <source>
        <strain evidence="1">M-15738</strain>
        <tissue evidence="1">Blood</tissue>
    </source>
</reference>
<dbReference type="AlphaFoldDB" id="A0AAV6H6X4"/>
<gene>
    <name evidence="1" type="ORF">AALO_G00037560</name>
</gene>
<sequence length="72" mass="8314">MMPGTSHLCCLQRGTLDFYCRRYHQSTSPYPAGHLYQKSTDKGPNYLKGHFIPWPWTVLTTEVKQTSLFPHG</sequence>
<keyword evidence="2" id="KW-1185">Reference proteome</keyword>
<organism evidence="1 2">
    <name type="scientific">Alosa alosa</name>
    <name type="common">allis shad</name>
    <dbReference type="NCBI Taxonomy" id="278164"/>
    <lineage>
        <taxon>Eukaryota</taxon>
        <taxon>Metazoa</taxon>
        <taxon>Chordata</taxon>
        <taxon>Craniata</taxon>
        <taxon>Vertebrata</taxon>
        <taxon>Euteleostomi</taxon>
        <taxon>Actinopterygii</taxon>
        <taxon>Neopterygii</taxon>
        <taxon>Teleostei</taxon>
        <taxon>Clupei</taxon>
        <taxon>Clupeiformes</taxon>
        <taxon>Clupeoidei</taxon>
        <taxon>Clupeidae</taxon>
        <taxon>Alosa</taxon>
    </lineage>
</organism>